<evidence type="ECO:0000313" key="1">
    <source>
        <dbReference type="EMBL" id="SVB08395.1"/>
    </source>
</evidence>
<protein>
    <recommendedName>
        <fullName evidence="2">2OG-Fe(II) oxygenase</fullName>
    </recommendedName>
</protein>
<gene>
    <name evidence="1" type="ORF">METZ01_LOCUS161249</name>
</gene>
<reference evidence="1" key="1">
    <citation type="submission" date="2018-05" db="EMBL/GenBank/DDBJ databases">
        <authorList>
            <person name="Lanie J.A."/>
            <person name="Ng W.-L."/>
            <person name="Kazmierczak K.M."/>
            <person name="Andrzejewski T.M."/>
            <person name="Davidsen T.M."/>
            <person name="Wayne K.J."/>
            <person name="Tettelin H."/>
            <person name="Glass J.I."/>
            <person name="Rusch D."/>
            <person name="Podicherti R."/>
            <person name="Tsui H.-C.T."/>
            <person name="Winkler M.E."/>
        </authorList>
    </citation>
    <scope>NUCLEOTIDE SEQUENCE</scope>
</reference>
<dbReference type="Gene3D" id="2.60.120.620">
    <property type="entry name" value="q2cbj1_9rhob like domain"/>
    <property type="match status" value="1"/>
</dbReference>
<accession>A0A382B3R8</accession>
<proteinExistence type="predicted"/>
<name>A0A382B3R8_9ZZZZ</name>
<dbReference type="AlphaFoldDB" id="A0A382B3R8"/>
<evidence type="ECO:0008006" key="2">
    <source>
        <dbReference type="Google" id="ProtNLM"/>
    </source>
</evidence>
<organism evidence="1">
    <name type="scientific">marine metagenome</name>
    <dbReference type="NCBI Taxonomy" id="408172"/>
    <lineage>
        <taxon>unclassified sequences</taxon>
        <taxon>metagenomes</taxon>
        <taxon>ecological metagenomes</taxon>
    </lineage>
</organism>
<dbReference type="EMBL" id="UINC01028061">
    <property type="protein sequence ID" value="SVB08395.1"/>
    <property type="molecule type" value="Genomic_DNA"/>
</dbReference>
<sequence length="234" mass="27635">MDPFPHIHIPQVLPWGLYKELEEQYPEELMLNGRTEGFGDMRYQQKDFDYSRITPLWNAFAEYHTSKYFKDEVVTAFNEAINKHYKPYYIKYARADVKGRYDQGPEPMKMEMQFVINAIDSKYIRTPHVDQARELFAFLFYFKKFDDKGDDGGLNLYQKTTAKQWRRQGSGREALPEDIKAVGHIQYSMNTMVGFLNTVNSIHGVTPRKNPSTVRRYVNIDCHVQEKLFKFGEE</sequence>